<accession>A0A6J5QJH3</accession>
<sequence length="219" mass="23088">MGKNIKYGEFTFPASPARPSARPVSTAKSTKGIPKAMYDAPHAMKDGGYAKGGAKVKAKREPEAMVRKEVALLRKAGAPKALVSHEVREMSGEMDTPATKRAEVGMMRKAKAPLTMIKEEMMEPVGLKKGGMAGCYAEGGQFAAGTRSKMDAEGKAVNKMAKKFGTETQKYAKGGGVEAKLEKHANMPASKAHGAGAGNKLAKGGVPTFSKVPKFGQMK</sequence>
<dbReference type="EMBL" id="LR797243">
    <property type="protein sequence ID" value="CAB4196234.1"/>
    <property type="molecule type" value="Genomic_DNA"/>
</dbReference>
<evidence type="ECO:0000313" key="2">
    <source>
        <dbReference type="EMBL" id="CAB4181611.1"/>
    </source>
</evidence>
<evidence type="ECO:0000313" key="3">
    <source>
        <dbReference type="EMBL" id="CAB4196234.1"/>
    </source>
</evidence>
<dbReference type="EMBL" id="LR797013">
    <property type="protein sequence ID" value="CAB4181611.1"/>
    <property type="molecule type" value="Genomic_DNA"/>
</dbReference>
<feature type="compositionally biased region" description="Low complexity" evidence="1">
    <location>
        <begin position="191"/>
        <end position="205"/>
    </location>
</feature>
<protein>
    <submittedName>
        <fullName evidence="2">Uncharacterized protein</fullName>
    </submittedName>
</protein>
<name>A0A6J5QJH3_9CAUD</name>
<evidence type="ECO:0000256" key="1">
    <source>
        <dbReference type="SAM" id="MobiDB-lite"/>
    </source>
</evidence>
<organism evidence="2">
    <name type="scientific">uncultured Caudovirales phage</name>
    <dbReference type="NCBI Taxonomy" id="2100421"/>
    <lineage>
        <taxon>Viruses</taxon>
        <taxon>Duplodnaviria</taxon>
        <taxon>Heunggongvirae</taxon>
        <taxon>Uroviricota</taxon>
        <taxon>Caudoviricetes</taxon>
        <taxon>Peduoviridae</taxon>
        <taxon>Maltschvirus</taxon>
        <taxon>Maltschvirus maltsch</taxon>
    </lineage>
</organism>
<reference evidence="2" key="1">
    <citation type="submission" date="2020-05" db="EMBL/GenBank/DDBJ databases">
        <authorList>
            <person name="Chiriac C."/>
            <person name="Salcher M."/>
            <person name="Ghai R."/>
            <person name="Kavagutti S V."/>
        </authorList>
    </citation>
    <scope>NUCLEOTIDE SEQUENCE</scope>
</reference>
<feature type="region of interest" description="Disordered" evidence="1">
    <location>
        <begin position="189"/>
        <end position="219"/>
    </location>
</feature>
<gene>
    <name evidence="2" type="ORF">UFOVP1068_52</name>
    <name evidence="3" type="ORF">UFOVP1300_66</name>
</gene>
<proteinExistence type="predicted"/>